<sequence length="65" mass="6947">MVILVAWPSGTPMEAPSYSAVFPVIPVNCIRVIQADIIDQEAGARDTGSCIHSFTEHSANVAKFS</sequence>
<dbReference type="EMBL" id="CP069104">
    <property type="protein sequence ID" value="QSS54401.1"/>
    <property type="molecule type" value="Genomic_DNA"/>
</dbReference>
<reference evidence="1" key="1">
    <citation type="submission" date="2021-01" db="EMBL/GenBank/DDBJ databases">
        <title>Chromosome-level genome assembly of a human fungal pathogen reveals clustering of transcriptionally co-regulated genes.</title>
        <authorList>
            <person name="Voorhies M."/>
            <person name="Cohen S."/>
            <person name="Shea T.P."/>
            <person name="Petrus S."/>
            <person name="Munoz J.F."/>
            <person name="Poplawski S."/>
            <person name="Goldman W.E."/>
            <person name="Michael T."/>
            <person name="Cuomo C.A."/>
            <person name="Sil A."/>
            <person name="Beyhan S."/>
        </authorList>
    </citation>
    <scope>NUCLEOTIDE SEQUENCE</scope>
    <source>
        <strain evidence="1">H88</strain>
    </source>
</reference>
<dbReference type="Proteomes" id="UP000663419">
    <property type="component" value="Chromosome 3"/>
</dbReference>
<protein>
    <submittedName>
        <fullName evidence="1">Uncharacterized protein</fullName>
    </submittedName>
</protein>
<name>A0A8A1LKM0_AJEC8</name>
<dbReference type="VEuPathDB" id="FungiDB:I7I53_01933"/>
<evidence type="ECO:0000313" key="1">
    <source>
        <dbReference type="EMBL" id="QSS54401.1"/>
    </source>
</evidence>
<organism evidence="1 2">
    <name type="scientific">Ajellomyces capsulatus (strain H88)</name>
    <name type="common">Darling's disease fungus</name>
    <name type="synonym">Histoplasma capsulatum</name>
    <dbReference type="NCBI Taxonomy" id="544711"/>
    <lineage>
        <taxon>Eukaryota</taxon>
        <taxon>Fungi</taxon>
        <taxon>Dikarya</taxon>
        <taxon>Ascomycota</taxon>
        <taxon>Pezizomycotina</taxon>
        <taxon>Eurotiomycetes</taxon>
        <taxon>Eurotiomycetidae</taxon>
        <taxon>Onygenales</taxon>
        <taxon>Ajellomycetaceae</taxon>
        <taxon>Histoplasma</taxon>
    </lineage>
</organism>
<proteinExistence type="predicted"/>
<evidence type="ECO:0000313" key="2">
    <source>
        <dbReference type="Proteomes" id="UP000663419"/>
    </source>
</evidence>
<gene>
    <name evidence="1" type="ORF">I7I53_01933</name>
</gene>
<accession>A0A8A1LKM0</accession>
<dbReference type="AlphaFoldDB" id="A0A8A1LKM0"/>